<accession>A0A0F9HVY1</accession>
<evidence type="ECO:0000313" key="1">
    <source>
        <dbReference type="EMBL" id="KKM07287.1"/>
    </source>
</evidence>
<dbReference type="Pfam" id="PF03837">
    <property type="entry name" value="RecT"/>
    <property type="match status" value="1"/>
</dbReference>
<dbReference type="GO" id="GO:0006259">
    <property type="term" value="P:DNA metabolic process"/>
    <property type="evidence" value="ECO:0007669"/>
    <property type="project" value="InterPro"/>
</dbReference>
<organism evidence="1">
    <name type="scientific">marine sediment metagenome</name>
    <dbReference type="NCBI Taxonomy" id="412755"/>
    <lineage>
        <taxon>unclassified sequences</taxon>
        <taxon>metagenomes</taxon>
        <taxon>ecological metagenomes</taxon>
    </lineage>
</organism>
<name>A0A0F9HVY1_9ZZZZ</name>
<proteinExistence type="predicted"/>
<dbReference type="InterPro" id="IPR018330">
    <property type="entry name" value="RecT_fam"/>
</dbReference>
<dbReference type="InterPro" id="IPR004590">
    <property type="entry name" value="ssDNA_annealing_RecT"/>
</dbReference>
<protein>
    <recommendedName>
        <fullName evidence="2">Recombinase RecT</fullName>
    </recommendedName>
</protein>
<comment type="caution">
    <text evidence="1">The sequence shown here is derived from an EMBL/GenBank/DDBJ whole genome shotgun (WGS) entry which is preliminary data.</text>
</comment>
<dbReference type="GO" id="GO:0003677">
    <property type="term" value="F:DNA binding"/>
    <property type="evidence" value="ECO:0007669"/>
    <property type="project" value="InterPro"/>
</dbReference>
<dbReference type="AlphaFoldDB" id="A0A0F9HVY1"/>
<dbReference type="NCBIfam" id="TIGR00616">
    <property type="entry name" value="rect"/>
    <property type="match status" value="1"/>
</dbReference>
<sequence>MGEIVSLERKATTIRDMMAKNQKLIESALPRHMSPDRFLRIALTSMSKNPKLLECTPRSLFGAVLQCAQLGLETDDLRGQAYLIPFRNKGVYEVQVMVGYKGFLELVYRTKKVLDITAEVVHEQDEFSFQHGSGDNEFLTHKPYMGDDPGELIAAYVKVKFAAGHERFAVLPRREVMKAASSSRAYRDNSGPWITHEDEMWKKTALRRICKTVPMSPEVATAIALEERESAGIA</sequence>
<reference evidence="1" key="1">
    <citation type="journal article" date="2015" name="Nature">
        <title>Complex archaea that bridge the gap between prokaryotes and eukaryotes.</title>
        <authorList>
            <person name="Spang A."/>
            <person name="Saw J.H."/>
            <person name="Jorgensen S.L."/>
            <person name="Zaremba-Niedzwiedzka K."/>
            <person name="Martijn J."/>
            <person name="Lind A.E."/>
            <person name="van Eijk R."/>
            <person name="Schleper C."/>
            <person name="Guy L."/>
            <person name="Ettema T.J."/>
        </authorList>
    </citation>
    <scope>NUCLEOTIDE SEQUENCE</scope>
</reference>
<evidence type="ECO:0008006" key="2">
    <source>
        <dbReference type="Google" id="ProtNLM"/>
    </source>
</evidence>
<dbReference type="EMBL" id="LAZR01015809">
    <property type="protein sequence ID" value="KKM07287.1"/>
    <property type="molecule type" value="Genomic_DNA"/>
</dbReference>
<feature type="non-terminal residue" evidence="1">
    <location>
        <position position="234"/>
    </location>
</feature>
<gene>
    <name evidence="1" type="ORF">LCGC14_1735500</name>
</gene>